<dbReference type="NCBIfam" id="TIGR00114">
    <property type="entry name" value="lumazine-synth"/>
    <property type="match status" value="1"/>
</dbReference>
<feature type="binding site" evidence="7">
    <location>
        <begin position="97"/>
        <end position="98"/>
    </location>
    <ligand>
        <name>(2S)-2-hydroxy-3-oxobutyl phosphate</name>
        <dbReference type="ChEBI" id="CHEBI:58830"/>
    </ligand>
</feature>
<comment type="similarity">
    <text evidence="2 7">Belongs to the DMRL synthase family.</text>
</comment>
<evidence type="ECO:0000256" key="7">
    <source>
        <dbReference type="HAMAP-Rule" id="MF_00178"/>
    </source>
</evidence>
<dbReference type="GO" id="GO:0005829">
    <property type="term" value="C:cytosol"/>
    <property type="evidence" value="ECO:0007669"/>
    <property type="project" value="TreeGrafter"/>
</dbReference>
<proteinExistence type="inferred from homology"/>
<dbReference type="EMBL" id="PEBW01000001">
    <property type="protein sequence ID" value="PTQ53123.1"/>
    <property type="molecule type" value="Genomic_DNA"/>
</dbReference>
<evidence type="ECO:0000256" key="4">
    <source>
        <dbReference type="ARBA" id="ARBA00022619"/>
    </source>
</evidence>
<dbReference type="GO" id="GO:0009231">
    <property type="term" value="P:riboflavin biosynthetic process"/>
    <property type="evidence" value="ECO:0007669"/>
    <property type="project" value="UniProtKB-UniRule"/>
</dbReference>
<reference evidence="8 9" key="1">
    <citation type="submission" date="2017-08" db="EMBL/GenBank/DDBJ databases">
        <title>Burning lignite coal seam in the remote Altai Mountains harbors a hydrogen-driven thermophilic microbial community.</title>
        <authorList>
            <person name="Kadnikov V.V."/>
            <person name="Mardanov A.V."/>
            <person name="Ivasenko D."/>
            <person name="Beletsky A.V."/>
            <person name="Karnachuk O.V."/>
            <person name="Ravin N.V."/>
        </authorList>
    </citation>
    <scope>NUCLEOTIDE SEQUENCE [LARGE SCALE GENOMIC DNA]</scope>
    <source>
        <strain evidence="8">AL31</strain>
    </source>
</reference>
<dbReference type="SUPFAM" id="SSF52121">
    <property type="entry name" value="Lumazine synthase"/>
    <property type="match status" value="1"/>
</dbReference>
<evidence type="ECO:0000256" key="1">
    <source>
        <dbReference type="ARBA" id="ARBA00004917"/>
    </source>
</evidence>
<name>A0A2T5GAA4_9BACL</name>
<gene>
    <name evidence="7" type="primary">ribH</name>
    <name evidence="8" type="ORF">BLITH_0203</name>
</gene>
<evidence type="ECO:0000256" key="5">
    <source>
        <dbReference type="ARBA" id="ARBA00022679"/>
    </source>
</evidence>
<sequence>MLDHDGTHLSPSEAVLEGRLRGEGLTFALVASRFNEFFVRPLVQGARSALVRHGVRPEDIAEIWVPGSFELPLAAKRLAESGAFSGIVALGVVMRGETAHFDYVAGEASSGLARVAWETGVPVGFALLTLDDAEQAVHRAGGKAGNKGTEAALAALEMANLLRDLPAFARKFRR</sequence>
<keyword evidence="4 7" id="KW-0686">Riboflavin biosynthesis</keyword>
<feature type="binding site" evidence="7">
    <location>
        <position position="34"/>
    </location>
    <ligand>
        <name>5-amino-6-(D-ribitylamino)uracil</name>
        <dbReference type="ChEBI" id="CHEBI:15934"/>
    </ligand>
</feature>
<dbReference type="AlphaFoldDB" id="A0A2T5GAA4"/>
<dbReference type="InterPro" id="IPR002180">
    <property type="entry name" value="LS/RS"/>
</dbReference>
<feature type="binding site" evidence="7">
    <location>
        <position position="125"/>
    </location>
    <ligand>
        <name>5-amino-6-(D-ribitylamino)uracil</name>
        <dbReference type="ChEBI" id="CHEBI:15934"/>
    </ligand>
</feature>
<feature type="binding site" evidence="7">
    <location>
        <position position="139"/>
    </location>
    <ligand>
        <name>(2S)-2-hydroxy-3-oxobutyl phosphate</name>
        <dbReference type="ChEBI" id="CHEBI:58830"/>
    </ligand>
</feature>
<dbReference type="InterPro" id="IPR036467">
    <property type="entry name" value="LS/RS_sf"/>
</dbReference>
<dbReference type="Proteomes" id="UP000244016">
    <property type="component" value="Unassembled WGS sequence"/>
</dbReference>
<dbReference type="PANTHER" id="PTHR21058:SF0">
    <property type="entry name" value="6,7-DIMETHYL-8-RIBITYLLUMAZINE SYNTHASE"/>
    <property type="match status" value="1"/>
</dbReference>
<evidence type="ECO:0000313" key="9">
    <source>
        <dbReference type="Proteomes" id="UP000244016"/>
    </source>
</evidence>
<evidence type="ECO:0000256" key="3">
    <source>
        <dbReference type="ARBA" id="ARBA00012664"/>
    </source>
</evidence>
<comment type="subunit">
    <text evidence="7">Forms an icosahedral capsid composed of 60 subunits, arranged as a dodecamer of pentamers.</text>
</comment>
<dbReference type="GO" id="GO:0009349">
    <property type="term" value="C:riboflavin synthase complex"/>
    <property type="evidence" value="ECO:0007669"/>
    <property type="project" value="UniProtKB-UniRule"/>
</dbReference>
<comment type="caution">
    <text evidence="8">The sequence shown here is derived from an EMBL/GenBank/DDBJ whole genome shotgun (WGS) entry which is preliminary data.</text>
</comment>
<comment type="catalytic activity">
    <reaction evidence="6 7">
        <text>(2S)-2-hydroxy-3-oxobutyl phosphate + 5-amino-6-(D-ribitylamino)uracil = 6,7-dimethyl-8-(1-D-ribityl)lumazine + phosphate + 2 H2O + H(+)</text>
        <dbReference type="Rhea" id="RHEA:26152"/>
        <dbReference type="ChEBI" id="CHEBI:15377"/>
        <dbReference type="ChEBI" id="CHEBI:15378"/>
        <dbReference type="ChEBI" id="CHEBI:15934"/>
        <dbReference type="ChEBI" id="CHEBI:43474"/>
        <dbReference type="ChEBI" id="CHEBI:58201"/>
        <dbReference type="ChEBI" id="CHEBI:58830"/>
        <dbReference type="EC" id="2.5.1.78"/>
    </reaction>
</comment>
<feature type="active site" description="Proton donor" evidence="7">
    <location>
        <position position="100"/>
    </location>
</feature>
<evidence type="ECO:0000256" key="2">
    <source>
        <dbReference type="ARBA" id="ARBA00007424"/>
    </source>
</evidence>
<dbReference type="PANTHER" id="PTHR21058">
    <property type="entry name" value="6,7-DIMETHYL-8-RIBITYLLUMAZINE SYNTHASE DMRL SYNTHASE LUMAZINE SYNTHASE"/>
    <property type="match status" value="1"/>
</dbReference>
<evidence type="ECO:0000256" key="6">
    <source>
        <dbReference type="ARBA" id="ARBA00048785"/>
    </source>
</evidence>
<dbReference type="Pfam" id="PF00885">
    <property type="entry name" value="DMRL_synthase"/>
    <property type="match status" value="1"/>
</dbReference>
<comment type="function">
    <text evidence="7">Catalyzes the formation of 6,7-dimethyl-8-ribityllumazine by condensation of 5-amino-6-(D-ribitylamino)uracil with 3,4-dihydroxy-2-butanone 4-phosphate. This is the penultimate step in the biosynthesis of riboflavin.</text>
</comment>
<keyword evidence="5 7" id="KW-0808">Transferase</keyword>
<dbReference type="HAMAP" id="MF_00178">
    <property type="entry name" value="Lumazine_synth"/>
    <property type="match status" value="1"/>
</dbReference>
<dbReference type="GO" id="GO:0000906">
    <property type="term" value="F:6,7-dimethyl-8-ribityllumazine synthase activity"/>
    <property type="evidence" value="ECO:0007669"/>
    <property type="project" value="UniProtKB-UniRule"/>
</dbReference>
<accession>A0A2T5GAA4</accession>
<dbReference type="InterPro" id="IPR034964">
    <property type="entry name" value="LS"/>
</dbReference>
<feature type="binding site" evidence="7">
    <location>
        <begin position="68"/>
        <end position="70"/>
    </location>
    <ligand>
        <name>5-amino-6-(D-ribitylamino)uracil</name>
        <dbReference type="ChEBI" id="CHEBI:15934"/>
    </ligand>
</feature>
<feature type="binding site" evidence="7">
    <location>
        <begin position="92"/>
        <end position="94"/>
    </location>
    <ligand>
        <name>5-amino-6-(D-ribitylamino)uracil</name>
        <dbReference type="ChEBI" id="CHEBI:15934"/>
    </ligand>
</feature>
<dbReference type="Gene3D" id="3.40.50.960">
    <property type="entry name" value="Lumazine/riboflavin synthase"/>
    <property type="match status" value="1"/>
</dbReference>
<dbReference type="CDD" id="cd09209">
    <property type="entry name" value="Lumazine_synthase-I"/>
    <property type="match status" value="1"/>
</dbReference>
<evidence type="ECO:0000313" key="8">
    <source>
        <dbReference type="EMBL" id="PTQ53123.1"/>
    </source>
</evidence>
<comment type="pathway">
    <text evidence="1 7">Cofactor biosynthesis; riboflavin biosynthesis; riboflavin from 2-hydroxy-3-oxobutyl phosphate and 5-amino-6-(D-ribitylamino)uracil: step 1/2.</text>
</comment>
<organism evidence="8 9">
    <name type="scientific">Brockia lithotrophica</name>
    <dbReference type="NCBI Taxonomy" id="933949"/>
    <lineage>
        <taxon>Bacteria</taxon>
        <taxon>Bacillati</taxon>
        <taxon>Bacillota</taxon>
        <taxon>Bacilli</taxon>
        <taxon>Bacillales</taxon>
        <taxon>Bacillales Family X. Incertae Sedis</taxon>
        <taxon>Brockia</taxon>
    </lineage>
</organism>
<protein>
    <recommendedName>
        <fullName evidence="3 7">6,7-dimethyl-8-ribityllumazine synthase</fullName>
        <shortName evidence="7">DMRL synthase</shortName>
        <shortName evidence="7">LS</shortName>
        <shortName evidence="7">Lumazine synthase</shortName>
        <ecNumber evidence="3 7">2.5.1.78</ecNumber>
    </recommendedName>
</protein>
<dbReference type="EC" id="2.5.1.78" evidence="3 7"/>
<dbReference type="UniPathway" id="UPA00275">
    <property type="reaction ID" value="UER00404"/>
</dbReference>